<proteinExistence type="predicted"/>
<accession>A0A3S4U856</accession>
<dbReference type="InterPro" id="IPR054695">
    <property type="entry name" value="Pierisin-like_dom"/>
</dbReference>
<name>A0A3S4U856_9PAST</name>
<dbReference type="OrthoDB" id="5690507at2"/>
<organism evidence="2 3">
    <name type="scientific">Rodentibacter pneumotropicus</name>
    <dbReference type="NCBI Taxonomy" id="758"/>
    <lineage>
        <taxon>Bacteria</taxon>
        <taxon>Pseudomonadati</taxon>
        <taxon>Pseudomonadota</taxon>
        <taxon>Gammaproteobacteria</taxon>
        <taxon>Pasteurellales</taxon>
        <taxon>Pasteurellaceae</taxon>
        <taxon>Rodentibacter</taxon>
    </lineage>
</organism>
<evidence type="ECO:0000313" key="3">
    <source>
        <dbReference type="Proteomes" id="UP000278733"/>
    </source>
</evidence>
<dbReference type="GeneID" id="61267740"/>
<dbReference type="RefSeq" id="WP_018356625.1">
    <property type="nucleotide sequence ID" value="NZ_BBIX01000009.1"/>
</dbReference>
<dbReference type="Gene3D" id="3.90.210.10">
    <property type="entry name" value="Heat-Labile Enterotoxin, subunit A"/>
    <property type="match status" value="1"/>
</dbReference>
<evidence type="ECO:0000259" key="1">
    <source>
        <dbReference type="Pfam" id="PF22596"/>
    </source>
</evidence>
<gene>
    <name evidence="2" type="ORF">NCTC8284_02745</name>
</gene>
<dbReference type="EMBL" id="LR134405">
    <property type="protein sequence ID" value="VEH67548.1"/>
    <property type="molecule type" value="Genomic_DNA"/>
</dbReference>
<dbReference type="SUPFAM" id="SSF56399">
    <property type="entry name" value="ADP-ribosylation"/>
    <property type="match status" value="1"/>
</dbReference>
<dbReference type="Proteomes" id="UP000278733">
    <property type="component" value="Chromosome"/>
</dbReference>
<reference evidence="2 3" key="1">
    <citation type="submission" date="2018-12" db="EMBL/GenBank/DDBJ databases">
        <authorList>
            <consortium name="Pathogen Informatics"/>
        </authorList>
    </citation>
    <scope>NUCLEOTIDE SEQUENCE [LARGE SCALE GENOMIC DNA]</scope>
    <source>
        <strain evidence="2 3">NCTC8284</strain>
    </source>
</reference>
<dbReference type="AlphaFoldDB" id="A0A3S4U856"/>
<protein>
    <submittedName>
        <fullName evidence="2">Heat-labile enterotoxin alpha chain</fullName>
    </submittedName>
</protein>
<dbReference type="Pfam" id="PF22596">
    <property type="entry name" value="Scabin-like"/>
    <property type="match status" value="1"/>
</dbReference>
<sequence>MENNFFDVDPHQDRLDDIKLFAKLYFNGDEEKAEAYYDAMQQGKSKGFKENVRDNTSPPSNFVSTSISQGVAINFATNFGSRNGYVYAIKPNGGIDVNRTLGSASPYPSEQEIAIPYGINPKNILGVTPVDKNGKLGNHSILNR</sequence>
<dbReference type="STRING" id="758.GCA_000730685_00163"/>
<evidence type="ECO:0000313" key="2">
    <source>
        <dbReference type="EMBL" id="VEH67548.1"/>
    </source>
</evidence>
<dbReference type="KEGG" id="rpne:NCTC8284_02745"/>
<feature type="domain" description="Pierisin-like" evidence="1">
    <location>
        <begin position="49"/>
        <end position="137"/>
    </location>
</feature>